<evidence type="ECO:0000256" key="3">
    <source>
        <dbReference type="ARBA" id="ARBA00022824"/>
    </source>
</evidence>
<feature type="transmembrane region" description="Helical" evidence="6">
    <location>
        <begin position="215"/>
        <end position="232"/>
    </location>
</feature>
<dbReference type="GO" id="GO:0005789">
    <property type="term" value="C:endoplasmic reticulum membrane"/>
    <property type="evidence" value="ECO:0007669"/>
    <property type="project" value="UniProtKB-SubCell"/>
</dbReference>
<evidence type="ECO:0000256" key="1">
    <source>
        <dbReference type="ARBA" id="ARBA00004477"/>
    </source>
</evidence>
<feature type="compositionally biased region" description="Polar residues" evidence="7">
    <location>
        <begin position="20"/>
        <end position="33"/>
    </location>
</feature>
<feature type="domain" description="Reticulon" evidence="8">
    <location>
        <begin position="110"/>
        <end position="307"/>
    </location>
</feature>
<feature type="transmembrane region" description="Helical" evidence="6">
    <location>
        <begin position="238"/>
        <end position="255"/>
    </location>
</feature>
<sequence length="407" mass="44754">MADSFSDQPQYPNLSPAGSPKQSNACEYPSSPSAPHILDHNTPPTDHSSTMEAIANSQIVQALNNGPVAEKARAEADKTNREFASLANSRTTPQSSTATGQNLTHYHSFFYNLLSWEQPRATAISYGAIVTFIFATRYLPIIPYMLRLTWIVLGVTAGAEILGQVTLGQGLASKVRPKKYYTIPRETLETILVDVEQLINFFVIEFQRIIYAENVYTTVAAFVSSFATYYLIKIMPVWGLTLFFTTLVFFLPLIYTQNKELIDGQIENVSTLVNEQTSQVRELAQHHTNRALDASSKTFKEYSARAQEAMGNAKKAAVDKGVISPSTAEKITPETPVKSADFPAAPKAEPVIPKAEPVMPKEEPVIPTEEPIAHAEVPVVPKEEPIVSHAEPVVDHVKADTEPLVAL</sequence>
<feature type="transmembrane region" description="Helical" evidence="6">
    <location>
        <begin position="123"/>
        <end position="142"/>
    </location>
</feature>
<dbReference type="InterPro" id="IPR003388">
    <property type="entry name" value="Reticulon"/>
</dbReference>
<protein>
    <recommendedName>
        <fullName evidence="6">Reticulon-like protein</fullName>
    </recommendedName>
</protein>
<organism evidence="9 10">
    <name type="scientific">Acrodontium crateriforme</name>
    <dbReference type="NCBI Taxonomy" id="150365"/>
    <lineage>
        <taxon>Eukaryota</taxon>
        <taxon>Fungi</taxon>
        <taxon>Dikarya</taxon>
        <taxon>Ascomycota</taxon>
        <taxon>Pezizomycotina</taxon>
        <taxon>Dothideomycetes</taxon>
        <taxon>Dothideomycetidae</taxon>
        <taxon>Mycosphaerellales</taxon>
        <taxon>Teratosphaeriaceae</taxon>
        <taxon>Acrodontium</taxon>
    </lineage>
</organism>
<evidence type="ECO:0000256" key="7">
    <source>
        <dbReference type="SAM" id="MobiDB-lite"/>
    </source>
</evidence>
<dbReference type="AlphaFoldDB" id="A0AAQ3M4L9"/>
<evidence type="ECO:0000313" key="10">
    <source>
        <dbReference type="Proteomes" id="UP001303373"/>
    </source>
</evidence>
<dbReference type="PROSITE" id="PS50845">
    <property type="entry name" value="RETICULON"/>
    <property type="match status" value="1"/>
</dbReference>
<evidence type="ECO:0000313" key="9">
    <source>
        <dbReference type="EMBL" id="WPG99992.1"/>
    </source>
</evidence>
<accession>A0AAQ3M4L9</accession>
<keyword evidence="5 6" id="KW-0472">Membrane</keyword>
<keyword evidence="4 6" id="KW-1133">Transmembrane helix</keyword>
<evidence type="ECO:0000256" key="5">
    <source>
        <dbReference type="ARBA" id="ARBA00023136"/>
    </source>
</evidence>
<proteinExistence type="predicted"/>
<gene>
    <name evidence="9" type="ORF">R9X50_00281600</name>
</gene>
<dbReference type="EMBL" id="CP138583">
    <property type="protein sequence ID" value="WPG99992.1"/>
    <property type="molecule type" value="Genomic_DNA"/>
</dbReference>
<feature type="transmembrane region" description="Helical" evidence="6">
    <location>
        <begin position="148"/>
        <end position="172"/>
    </location>
</feature>
<keyword evidence="10" id="KW-1185">Reference proteome</keyword>
<reference evidence="9 10" key="1">
    <citation type="submission" date="2023-11" db="EMBL/GenBank/DDBJ databases">
        <title>An acidophilic fungus is an integral part of prey digestion in a carnivorous sundew plant.</title>
        <authorList>
            <person name="Tsai I.J."/>
        </authorList>
    </citation>
    <scope>NUCLEOTIDE SEQUENCE [LARGE SCALE GENOMIC DNA]</scope>
    <source>
        <strain evidence="9">169a</strain>
    </source>
</reference>
<name>A0AAQ3M4L9_9PEZI</name>
<keyword evidence="2 6" id="KW-0812">Transmembrane</keyword>
<evidence type="ECO:0000256" key="2">
    <source>
        <dbReference type="ARBA" id="ARBA00022692"/>
    </source>
</evidence>
<evidence type="ECO:0000256" key="4">
    <source>
        <dbReference type="ARBA" id="ARBA00022989"/>
    </source>
</evidence>
<comment type="subcellular location">
    <subcellularLocation>
        <location evidence="1 6">Endoplasmic reticulum membrane</location>
        <topology evidence="1 6">Multi-pass membrane protein</topology>
    </subcellularLocation>
</comment>
<evidence type="ECO:0000256" key="6">
    <source>
        <dbReference type="RuleBase" id="RU363132"/>
    </source>
</evidence>
<feature type="region of interest" description="Disordered" evidence="7">
    <location>
        <begin position="1"/>
        <end position="49"/>
    </location>
</feature>
<evidence type="ECO:0000259" key="8">
    <source>
        <dbReference type="PROSITE" id="PS50845"/>
    </source>
</evidence>
<keyword evidence="3 6" id="KW-0256">Endoplasmic reticulum</keyword>
<dbReference type="Pfam" id="PF02453">
    <property type="entry name" value="Reticulon"/>
    <property type="match status" value="1"/>
</dbReference>
<feature type="compositionally biased region" description="Polar residues" evidence="7">
    <location>
        <begin position="1"/>
        <end position="13"/>
    </location>
</feature>
<dbReference type="Proteomes" id="UP001303373">
    <property type="component" value="Chromosome 4"/>
</dbReference>